<feature type="compositionally biased region" description="Basic and acidic residues" evidence="8">
    <location>
        <begin position="1017"/>
        <end position="1026"/>
    </location>
</feature>
<evidence type="ECO:0000256" key="8">
    <source>
        <dbReference type="SAM" id="MobiDB-lite"/>
    </source>
</evidence>
<dbReference type="Gene3D" id="1.20.5.4130">
    <property type="match status" value="1"/>
</dbReference>
<protein>
    <submittedName>
        <fullName evidence="14">Uncharacterized protein</fullName>
    </submittedName>
</protein>
<feature type="region of interest" description="Disordered" evidence="8">
    <location>
        <begin position="691"/>
        <end position="724"/>
    </location>
</feature>
<feature type="signal peptide" evidence="9">
    <location>
        <begin position="1"/>
        <end position="19"/>
    </location>
</feature>
<dbReference type="GO" id="GO:0043531">
    <property type="term" value="F:ADP binding"/>
    <property type="evidence" value="ECO:0007669"/>
    <property type="project" value="InterPro"/>
</dbReference>
<proteinExistence type="inferred from homology"/>
<dbReference type="PANTHER" id="PTHR23155:SF981">
    <property type="entry name" value="NB-ARC DOMAIN CONTAINING PROTEIN, EXPRESSED"/>
    <property type="match status" value="1"/>
</dbReference>
<dbReference type="EMBL" id="CAJGYO010000010">
    <property type="protein sequence ID" value="CAD6256250.1"/>
    <property type="molecule type" value="Genomic_DNA"/>
</dbReference>
<evidence type="ECO:0000256" key="1">
    <source>
        <dbReference type="ARBA" id="ARBA00008894"/>
    </source>
</evidence>
<dbReference type="InterPro" id="IPR027417">
    <property type="entry name" value="P-loop_NTPase"/>
</dbReference>
<dbReference type="Pfam" id="PF00931">
    <property type="entry name" value="NB-ARC"/>
    <property type="match status" value="1"/>
</dbReference>
<dbReference type="PANTHER" id="PTHR23155">
    <property type="entry name" value="DISEASE RESISTANCE PROTEIN RP"/>
    <property type="match status" value="1"/>
</dbReference>
<evidence type="ECO:0000256" key="5">
    <source>
        <dbReference type="ARBA" id="ARBA00022821"/>
    </source>
</evidence>
<keyword evidence="9" id="KW-0732">Signal</keyword>
<feature type="domain" description="Disease resistance protein winged helix" evidence="12">
    <location>
        <begin position="410"/>
        <end position="480"/>
    </location>
</feature>
<feature type="coiled-coil region" evidence="7">
    <location>
        <begin position="107"/>
        <end position="134"/>
    </location>
</feature>
<evidence type="ECO:0000259" key="11">
    <source>
        <dbReference type="Pfam" id="PF18052"/>
    </source>
</evidence>
<feature type="domain" description="NB-ARC" evidence="10">
    <location>
        <begin position="158"/>
        <end position="320"/>
    </location>
</feature>
<dbReference type="InterPro" id="IPR002182">
    <property type="entry name" value="NB-ARC"/>
</dbReference>
<evidence type="ECO:0000256" key="3">
    <source>
        <dbReference type="ARBA" id="ARBA00022737"/>
    </source>
</evidence>
<name>A0A811QJ88_9POAL</name>
<evidence type="ECO:0000256" key="2">
    <source>
        <dbReference type="ARBA" id="ARBA00022614"/>
    </source>
</evidence>
<keyword evidence="6 7" id="KW-0175">Coiled coil</keyword>
<dbReference type="InterPro" id="IPR032675">
    <property type="entry name" value="LRR_dom_sf"/>
</dbReference>
<feature type="region of interest" description="Disordered" evidence="8">
    <location>
        <begin position="1017"/>
        <end position="1037"/>
    </location>
</feature>
<keyword evidence="3" id="KW-0677">Repeat</keyword>
<keyword evidence="15" id="KW-1185">Reference proteome</keyword>
<comment type="similarity">
    <text evidence="1">Belongs to the disease resistance NB-LRR family.</text>
</comment>
<keyword evidence="2" id="KW-0433">Leucine-rich repeat</keyword>
<dbReference type="InterPro" id="IPR058922">
    <property type="entry name" value="WHD_DRP"/>
</dbReference>
<dbReference type="SUPFAM" id="SSF52540">
    <property type="entry name" value="P-loop containing nucleoside triphosphate hydrolases"/>
    <property type="match status" value="1"/>
</dbReference>
<reference evidence="14" key="1">
    <citation type="submission" date="2020-10" db="EMBL/GenBank/DDBJ databases">
        <authorList>
            <person name="Han B."/>
            <person name="Lu T."/>
            <person name="Zhao Q."/>
            <person name="Huang X."/>
            <person name="Zhao Y."/>
        </authorList>
    </citation>
    <scope>NUCLEOTIDE SEQUENCE</scope>
</reference>
<gene>
    <name evidence="14" type="ORF">NCGR_LOCUS39759</name>
</gene>
<dbReference type="InterPro" id="IPR041118">
    <property type="entry name" value="Rx_N"/>
</dbReference>
<evidence type="ECO:0000313" key="15">
    <source>
        <dbReference type="Proteomes" id="UP000604825"/>
    </source>
</evidence>
<evidence type="ECO:0000259" key="12">
    <source>
        <dbReference type="Pfam" id="PF23559"/>
    </source>
</evidence>
<keyword evidence="5" id="KW-0611">Plant defense</keyword>
<dbReference type="Pfam" id="PF23559">
    <property type="entry name" value="WHD_DRP"/>
    <property type="match status" value="1"/>
</dbReference>
<dbReference type="InterPro" id="IPR055414">
    <property type="entry name" value="LRR_R13L4/SHOC2-like"/>
</dbReference>
<feature type="chain" id="PRO_5032313299" evidence="9">
    <location>
        <begin position="20"/>
        <end position="1262"/>
    </location>
</feature>
<dbReference type="Gene3D" id="3.40.50.300">
    <property type="entry name" value="P-loop containing nucleotide triphosphate hydrolases"/>
    <property type="match status" value="1"/>
</dbReference>
<feature type="domain" description="Disease resistance N-terminal" evidence="11">
    <location>
        <begin position="25"/>
        <end position="106"/>
    </location>
</feature>
<evidence type="ECO:0000256" key="6">
    <source>
        <dbReference type="ARBA" id="ARBA00023054"/>
    </source>
</evidence>
<accession>A0A811QJ88</accession>
<dbReference type="Gene3D" id="3.80.10.10">
    <property type="entry name" value="Ribonuclease Inhibitor"/>
    <property type="match status" value="2"/>
</dbReference>
<dbReference type="InterPro" id="IPR044974">
    <property type="entry name" value="Disease_R_plants"/>
</dbReference>
<dbReference type="Proteomes" id="UP000604825">
    <property type="component" value="Unassembled WGS sequence"/>
</dbReference>
<evidence type="ECO:0000256" key="7">
    <source>
        <dbReference type="SAM" id="Coils"/>
    </source>
</evidence>
<dbReference type="OrthoDB" id="6161812at2759"/>
<dbReference type="SUPFAM" id="SSF52058">
    <property type="entry name" value="L domain-like"/>
    <property type="match status" value="1"/>
</dbReference>
<sequence>MVAALVSAVVGALVGAALSPVTNNVMALVFKLVEKDSELWEGFKKDMVSLEKDLRMLFAEGEDQLSGKRDPSTARRIYMEDMQELSYDIQDCMDRILCFSECGRGHGRDLAKEVKSLKERLERAKQQNRNNINDSQPLIPEKLRSGSEVRLVGIKEPKEDLLEVLKGHPHEELSVISIAGFSGLGKTTLARAVYDDCADQFDCLAWVVATQRKNDATDLQMALQEELSKNHQEYPQGVHVENNITSFLRNKRYLIVLDDIEERQWDNIKFIFPKERRSRIIVTTTNQAVANLCSKHGRDGYVYNMRPLEKTHSKELLDAILKDNLAVSDQNLAQIVEKFDGHPHSLLSVAKYLLRKEEFPGTFWEDLGDRMNDPDEHAFTELQRVLTKHFKSLRGRHNVNLKILLLYMCVFPNTHPVGRSRLIRRWLTEGYVQDADPRRALHVADDNLDKLIELNIVRRIDPSKNAKVKTCRAHGIMHEFLLYIARSINFITDLDDRQRRNYRHLFLVGRSSIGGVSNVSGTSSDEKEELRAHSLTVCGTAGKAAGYFPKCELLRVLDLEECSELEDEHTVDIHMLWHLKYLSLGAKITKVPRDIEKLHCLETLDLRKTQIEVLPVGIIKLPHLAHLLGKFKLEQMNWENIKADKFLPLRSNLRTLTGFLTDDDPGFPKLMVHMKELDKVKIWCNSNRDNASTPPSQNFVGSNASTPDSPPSENSVGPNASTSDSTPSECFTFLLTAIMFFIQSRLETPGVDHCLSLDLGNSSKDILTSLQNSLQLSRDHSPESSRDEISCAYLSSLKLNGELHGLTQIISLVGGLKELCLSSTNGLTLDEVSNLTKLEALEYLKLVNISLVVITSDDFKNLRRLCLVECKGLPIIENGALSNLLSLRILNKDLKGLSNIEIENLTRLQEIGLHSDVMQKTKTDWEDAAKKHPRRPRLLFFKMVYSAGRPPDAGSSSAMPEEQKIHTDVQSMVEVEDVLTAQENKDDISSDSQNPNTWAADVHGKMKQLGHYTADKDVEGQNEKSHNGLTAKQTKKKSEGWPLKMWRKMAVALRKSTVTAAVDNSHAKGKFLATDVPIVWSALFFRVHGIPWSVMLCPTLPTIEEGALRNLVSLQLLNEELGGLSGIEIRRHEHLQEVALDSDINEEAKMHWEDAAKNHPKRPRVLFLERVDPGETGSMVKYVAPKRPAPETGYSAMQEERLVPDAVQQISVEEHCSALKDASVAVPAMASSNLPSAMNNVIESSSSMVSCLVKKRKRRVVS</sequence>
<keyword evidence="4" id="KW-0547">Nucleotide-binding</keyword>
<evidence type="ECO:0000256" key="9">
    <source>
        <dbReference type="SAM" id="SignalP"/>
    </source>
</evidence>
<organism evidence="14 15">
    <name type="scientific">Miscanthus lutarioriparius</name>
    <dbReference type="NCBI Taxonomy" id="422564"/>
    <lineage>
        <taxon>Eukaryota</taxon>
        <taxon>Viridiplantae</taxon>
        <taxon>Streptophyta</taxon>
        <taxon>Embryophyta</taxon>
        <taxon>Tracheophyta</taxon>
        <taxon>Spermatophyta</taxon>
        <taxon>Magnoliopsida</taxon>
        <taxon>Liliopsida</taxon>
        <taxon>Poales</taxon>
        <taxon>Poaceae</taxon>
        <taxon>PACMAD clade</taxon>
        <taxon>Panicoideae</taxon>
        <taxon>Andropogonodae</taxon>
        <taxon>Andropogoneae</taxon>
        <taxon>Saccharinae</taxon>
        <taxon>Miscanthus</taxon>
    </lineage>
</organism>
<evidence type="ECO:0000259" key="13">
    <source>
        <dbReference type="Pfam" id="PF23598"/>
    </source>
</evidence>
<feature type="domain" description="Disease resistance R13L4/SHOC-2-like LRR" evidence="13">
    <location>
        <begin position="533"/>
        <end position="690"/>
    </location>
</feature>
<dbReference type="AlphaFoldDB" id="A0A811QJ88"/>
<evidence type="ECO:0000256" key="4">
    <source>
        <dbReference type="ARBA" id="ARBA00022741"/>
    </source>
</evidence>
<dbReference type="GO" id="GO:0098542">
    <property type="term" value="P:defense response to other organism"/>
    <property type="evidence" value="ECO:0007669"/>
    <property type="project" value="TreeGrafter"/>
</dbReference>
<dbReference type="PRINTS" id="PR00364">
    <property type="entry name" value="DISEASERSIST"/>
</dbReference>
<evidence type="ECO:0000259" key="10">
    <source>
        <dbReference type="Pfam" id="PF00931"/>
    </source>
</evidence>
<evidence type="ECO:0000313" key="14">
    <source>
        <dbReference type="EMBL" id="CAD6256250.1"/>
    </source>
</evidence>
<comment type="caution">
    <text evidence="14">The sequence shown here is derived from an EMBL/GenBank/DDBJ whole genome shotgun (WGS) entry which is preliminary data.</text>
</comment>
<dbReference type="Pfam" id="PF18052">
    <property type="entry name" value="Rx_N"/>
    <property type="match status" value="1"/>
</dbReference>
<dbReference type="Pfam" id="PF23598">
    <property type="entry name" value="LRR_14"/>
    <property type="match status" value="1"/>
</dbReference>